<dbReference type="KEGG" id="fal:FRAAL6193"/>
<dbReference type="InterPro" id="IPR022486">
    <property type="entry name" value="PPK2_PA0141"/>
</dbReference>
<dbReference type="eggNOG" id="COG2326">
    <property type="taxonomic scope" value="Bacteria"/>
</dbReference>
<dbReference type="GO" id="GO:0008976">
    <property type="term" value="F:polyphosphate kinase activity"/>
    <property type="evidence" value="ECO:0007669"/>
    <property type="project" value="UniProtKB-UniRule"/>
</dbReference>
<dbReference type="OrthoDB" id="9775224at2"/>
<dbReference type="PANTHER" id="PTHR34383">
    <property type="entry name" value="POLYPHOSPHATE:AMP PHOSPHOTRANSFERASE-RELATED"/>
    <property type="match status" value="1"/>
</dbReference>
<evidence type="ECO:0000313" key="7">
    <source>
        <dbReference type="Proteomes" id="UP000000657"/>
    </source>
</evidence>
<dbReference type="InterPro" id="IPR027417">
    <property type="entry name" value="P-loop_NTPase"/>
</dbReference>
<evidence type="ECO:0000256" key="2">
    <source>
        <dbReference type="ARBA" id="ARBA00022679"/>
    </source>
</evidence>
<feature type="domain" description="Polyphosphate kinase-2-related" evidence="5">
    <location>
        <begin position="20"/>
        <end position="244"/>
    </location>
</feature>
<dbReference type="SUPFAM" id="SSF52540">
    <property type="entry name" value="P-loop containing nucleoside triphosphate hydrolases"/>
    <property type="match status" value="1"/>
</dbReference>
<evidence type="ECO:0000256" key="4">
    <source>
        <dbReference type="RuleBase" id="RU369062"/>
    </source>
</evidence>
<evidence type="ECO:0000256" key="3">
    <source>
        <dbReference type="ARBA" id="ARBA00022777"/>
    </source>
</evidence>
<dbReference type="InterPro" id="IPR016898">
    <property type="entry name" value="Polyphosphate_phosphotransfera"/>
</dbReference>
<dbReference type="HOGENOM" id="CLU_048699_3_0_11"/>
<evidence type="ECO:0000256" key="1">
    <source>
        <dbReference type="ARBA" id="ARBA00009924"/>
    </source>
</evidence>
<keyword evidence="3 4" id="KW-0418">Kinase</keyword>
<keyword evidence="7" id="KW-1185">Reference proteome</keyword>
<dbReference type="GO" id="GO:0006793">
    <property type="term" value="P:phosphorus metabolic process"/>
    <property type="evidence" value="ECO:0007669"/>
    <property type="project" value="InterPro"/>
</dbReference>
<dbReference type="PIRSF" id="PIRSF028756">
    <property type="entry name" value="PPK2_prd"/>
    <property type="match status" value="1"/>
</dbReference>
<organism evidence="6 7">
    <name type="scientific">Frankia alni (strain DSM 45986 / CECT 9034 / ACN14a)</name>
    <dbReference type="NCBI Taxonomy" id="326424"/>
    <lineage>
        <taxon>Bacteria</taxon>
        <taxon>Bacillati</taxon>
        <taxon>Actinomycetota</taxon>
        <taxon>Actinomycetes</taxon>
        <taxon>Frankiales</taxon>
        <taxon>Frankiaceae</taxon>
        <taxon>Frankia</taxon>
    </lineage>
</organism>
<dbReference type="EMBL" id="CT573213">
    <property type="protein sequence ID" value="CAJ64816.1"/>
    <property type="molecule type" value="Genomic_DNA"/>
</dbReference>
<keyword evidence="2 4" id="KW-0808">Transferase</keyword>
<dbReference type="Gene3D" id="3.40.50.300">
    <property type="entry name" value="P-loop containing nucleotide triphosphate hydrolases"/>
    <property type="match status" value="1"/>
</dbReference>
<dbReference type="PANTHER" id="PTHR34383:SF1">
    <property type="entry name" value="ADP-POLYPHOSPHATE PHOSPHOTRANSFERASE"/>
    <property type="match status" value="1"/>
</dbReference>
<dbReference type="EC" id="2.7.4.-" evidence="4"/>
<dbReference type="Proteomes" id="UP000000657">
    <property type="component" value="Chromosome"/>
</dbReference>
<evidence type="ECO:0000259" key="5">
    <source>
        <dbReference type="Pfam" id="PF03976"/>
    </source>
</evidence>
<proteinExistence type="inferred from homology"/>
<reference evidence="6 7" key="1">
    <citation type="journal article" date="2007" name="Genome Res.">
        <title>Genome characteristics of facultatively symbiotic Frankia sp. strains reflect host range and host plant biogeography.</title>
        <authorList>
            <person name="Normand P."/>
            <person name="Lapierre P."/>
            <person name="Tisa L.S."/>
            <person name="Gogarten J.P."/>
            <person name="Alloisio N."/>
            <person name="Bagnarol E."/>
            <person name="Bassi C.A."/>
            <person name="Berry A.M."/>
            <person name="Bickhart D.M."/>
            <person name="Choisne N."/>
            <person name="Couloux A."/>
            <person name="Cournoyer B."/>
            <person name="Cruveiller S."/>
            <person name="Daubin V."/>
            <person name="Demange N."/>
            <person name="Francino M.P."/>
            <person name="Goltsman E."/>
            <person name="Huang Y."/>
            <person name="Kopp O.R."/>
            <person name="Labarre L."/>
            <person name="Lapidus A."/>
            <person name="Lavire C."/>
            <person name="Marechal J."/>
            <person name="Martinez M."/>
            <person name="Mastronunzio J.E."/>
            <person name="Mullin B.C."/>
            <person name="Niemann J."/>
            <person name="Pujic P."/>
            <person name="Rawnsley T."/>
            <person name="Rouy Z."/>
            <person name="Schenowitz C."/>
            <person name="Sellstedt A."/>
            <person name="Tavares F."/>
            <person name="Tomkins J.P."/>
            <person name="Vallenet D."/>
            <person name="Valverde C."/>
            <person name="Wall L.G."/>
            <person name="Wang Y."/>
            <person name="Medigue C."/>
            <person name="Benson D.R."/>
        </authorList>
    </citation>
    <scope>NUCLEOTIDE SEQUENCE [LARGE SCALE GENOMIC DNA]</scope>
    <source>
        <strain evidence="7">DSM 45986 / CECT 9034 / ACN14a</strain>
    </source>
</reference>
<dbReference type="NCBIfam" id="TIGR03707">
    <property type="entry name" value="PPK2_P_aer"/>
    <property type="match status" value="1"/>
</dbReference>
<evidence type="ECO:0000313" key="6">
    <source>
        <dbReference type="EMBL" id="CAJ64816.1"/>
    </source>
</evidence>
<name>Q0RCK8_FRAAA</name>
<dbReference type="InterPro" id="IPR022488">
    <property type="entry name" value="PPK2-related"/>
</dbReference>
<comment type="function">
    <text evidence="4">Uses inorganic polyphosphate (polyP) as a donor to convert GDP to GTP or ADP to ATP.</text>
</comment>
<sequence>MAADPSTAAALAAGITPSRVSRKEYERELARLQTELVRMQEWIRHTGFRLVVVFEGRDTAGKGGTIKRILERLNARQCRVVALGTPTERERTQWYFQRYLAHLPAAGEIVLFDRSWYNRAGVERVMGFCTDDEYDDFLRTCPQLERALVRAGIVLVKYWLSLSDEEQERRFQERIDNPGKRWKLSAMDLQARARWVDFAAAKDEMFAYTDIREAPWHVVDADDKRTARLNLISHLLSVVPYGDVPHDRVVLPPRQEKAYQRPPIDSQTWVPRRYVRG</sequence>
<comment type="subunit">
    <text evidence="4">Homotetramer.</text>
</comment>
<dbReference type="Pfam" id="PF03976">
    <property type="entry name" value="PPK2"/>
    <property type="match status" value="1"/>
</dbReference>
<protein>
    <recommendedName>
        <fullName evidence="4">ADP/GDP-polyphosphate phosphotransferase</fullName>
        <ecNumber evidence="4">2.7.4.-</ecNumber>
    </recommendedName>
    <alternativeName>
        <fullName evidence="4">Polyphosphate kinase PPK2</fullName>
    </alternativeName>
</protein>
<dbReference type="AlphaFoldDB" id="Q0RCK8"/>
<accession>Q0RCK8</accession>
<comment type="similarity">
    <text evidence="1 4">Belongs to the polyphosphate kinase 2 (PPK2) family. Class I subfamily.</text>
</comment>
<dbReference type="STRING" id="326424.FRAAL6193"/>
<gene>
    <name evidence="6" type="ordered locus">FRAAL6193</name>
</gene>